<dbReference type="GO" id="GO:0006508">
    <property type="term" value="P:proteolysis"/>
    <property type="evidence" value="ECO:0007669"/>
    <property type="project" value="InterPro"/>
</dbReference>
<dbReference type="PRINTS" id="PR00793">
    <property type="entry name" value="PROAMNOPTASE"/>
</dbReference>
<reference evidence="5 6" key="1">
    <citation type="submission" date="2018-02" db="EMBL/GenBank/DDBJ databases">
        <title>Solimicrobium silvestre gen. nov., sp. nov., isolated from alpine forest soil.</title>
        <authorList>
            <person name="Margesin R."/>
            <person name="Albuquerque L."/>
            <person name="Zhang D.-C."/>
            <person name="Froufe H.J.C."/>
            <person name="Severino R."/>
            <person name="Roxo I."/>
            <person name="Egas C."/>
            <person name="Da Costa M.S."/>
        </authorList>
    </citation>
    <scope>NUCLEOTIDE SEQUENCE [LARGE SCALE GENOMIC DNA]</scope>
    <source>
        <strain evidence="5 6">S20-91</strain>
    </source>
</reference>
<sequence length="370" mass="42020">MKSILIICLIYVLMCSHADAQVCPDTATYKQARAVIQDMDRILAPTGIQEAYKTKIGGIDQWLNVRGQDKENPIILFIHGGPAAPLTPEIWQFQRPIEEYFTVVNWDQRGAGKTFGEVDPDSISDSIHIANYVDDAIEVAEHIRSKYHKNKIILMAHSWGTIIGLNAALKRPDLFYSYVGIGQVINTRDNERISFDYALEQAKAHKNTVAINELESIAPYPGDQPITRDRIITARKWAQFYGGLSAYRENSDYYFKAPLLSPDYDDSDRCAIDKGNMYTLGRILPEFLNVDLTGIHSFPIPVVMFMGRHDYTTPTMPTAIWLKKVKAPYKEGVWFERSSHMIPWEEPGKMLVSLLKYVRPLAADSTKRSN</sequence>
<comment type="caution">
    <text evidence="5">The sequence shown here is derived from an EMBL/GenBank/DDBJ whole genome shotgun (WGS) entry which is preliminary data.</text>
</comment>
<comment type="similarity">
    <text evidence="1">Belongs to the peptidase S33 family.</text>
</comment>
<dbReference type="Gene3D" id="3.40.50.1820">
    <property type="entry name" value="alpha/beta hydrolase"/>
    <property type="match status" value="1"/>
</dbReference>
<evidence type="ECO:0000259" key="4">
    <source>
        <dbReference type="Pfam" id="PF12697"/>
    </source>
</evidence>
<evidence type="ECO:0000256" key="3">
    <source>
        <dbReference type="SAM" id="SignalP"/>
    </source>
</evidence>
<dbReference type="GO" id="GO:0008233">
    <property type="term" value="F:peptidase activity"/>
    <property type="evidence" value="ECO:0007669"/>
    <property type="project" value="InterPro"/>
</dbReference>
<feature type="signal peptide" evidence="3">
    <location>
        <begin position="1"/>
        <end position="20"/>
    </location>
</feature>
<organism evidence="5 6">
    <name type="scientific">Solimicrobium silvestre</name>
    <dbReference type="NCBI Taxonomy" id="2099400"/>
    <lineage>
        <taxon>Bacteria</taxon>
        <taxon>Pseudomonadati</taxon>
        <taxon>Pseudomonadota</taxon>
        <taxon>Betaproteobacteria</taxon>
        <taxon>Burkholderiales</taxon>
        <taxon>Oxalobacteraceae</taxon>
        <taxon>Solimicrobium</taxon>
    </lineage>
</organism>
<accession>A0A2S9GYV7</accession>
<gene>
    <name evidence="5" type="ORF">S2091_2324</name>
</gene>
<dbReference type="InterPro" id="IPR002410">
    <property type="entry name" value="Peptidase_S33"/>
</dbReference>
<keyword evidence="6" id="KW-1185">Reference proteome</keyword>
<dbReference type="InterPro" id="IPR029058">
    <property type="entry name" value="AB_hydrolase_fold"/>
</dbReference>
<protein>
    <submittedName>
        <fullName evidence="5">Alpha/beta hydrolase family</fullName>
    </submittedName>
</protein>
<evidence type="ECO:0000313" key="5">
    <source>
        <dbReference type="EMBL" id="PRC92907.1"/>
    </source>
</evidence>
<dbReference type="EMBL" id="PUGF01000010">
    <property type="protein sequence ID" value="PRC92907.1"/>
    <property type="molecule type" value="Genomic_DNA"/>
</dbReference>
<dbReference type="OrthoDB" id="9796770at2"/>
<dbReference type="Pfam" id="PF12697">
    <property type="entry name" value="Abhydrolase_6"/>
    <property type="match status" value="1"/>
</dbReference>
<name>A0A2S9GYV7_9BURK</name>
<evidence type="ECO:0000256" key="2">
    <source>
        <dbReference type="ARBA" id="ARBA00022801"/>
    </source>
</evidence>
<feature type="chain" id="PRO_5015698694" evidence="3">
    <location>
        <begin position="21"/>
        <end position="370"/>
    </location>
</feature>
<dbReference type="InterPro" id="IPR050266">
    <property type="entry name" value="AB_hydrolase_sf"/>
</dbReference>
<evidence type="ECO:0000313" key="6">
    <source>
        <dbReference type="Proteomes" id="UP000237839"/>
    </source>
</evidence>
<keyword evidence="2 5" id="KW-0378">Hydrolase</keyword>
<proteinExistence type="inferred from homology"/>
<dbReference type="Proteomes" id="UP000237839">
    <property type="component" value="Unassembled WGS sequence"/>
</dbReference>
<dbReference type="RefSeq" id="WP_105531980.1">
    <property type="nucleotide sequence ID" value="NZ_PUGF01000010.1"/>
</dbReference>
<dbReference type="PANTHER" id="PTHR43798">
    <property type="entry name" value="MONOACYLGLYCEROL LIPASE"/>
    <property type="match status" value="1"/>
</dbReference>
<dbReference type="SUPFAM" id="SSF53474">
    <property type="entry name" value="alpha/beta-Hydrolases"/>
    <property type="match status" value="1"/>
</dbReference>
<feature type="domain" description="AB hydrolase-1" evidence="4">
    <location>
        <begin position="75"/>
        <end position="349"/>
    </location>
</feature>
<dbReference type="AlphaFoldDB" id="A0A2S9GYV7"/>
<keyword evidence="3" id="KW-0732">Signal</keyword>
<dbReference type="InterPro" id="IPR000073">
    <property type="entry name" value="AB_hydrolase_1"/>
</dbReference>
<evidence type="ECO:0000256" key="1">
    <source>
        <dbReference type="ARBA" id="ARBA00010088"/>
    </source>
</evidence>